<name>A0A086F1L7_9GAMM</name>
<dbReference type="EMBL" id="JAXHOZ010000033">
    <property type="protein sequence ID" value="MDY4378027.1"/>
    <property type="molecule type" value="Genomic_DNA"/>
</dbReference>
<dbReference type="KEGG" id="pbra:B5S52_08265"/>
<evidence type="ECO:0000256" key="1">
    <source>
        <dbReference type="HAMAP-Rule" id="MF_01549"/>
    </source>
</evidence>
<evidence type="ECO:0000313" key="7">
    <source>
        <dbReference type="Proteomes" id="UP000762586"/>
    </source>
</evidence>
<evidence type="ECO:0000313" key="4">
    <source>
        <dbReference type="EMBL" id="MDY4378027.1"/>
    </source>
</evidence>
<dbReference type="Proteomes" id="UP001269968">
    <property type="component" value="Unassembled WGS sequence"/>
</dbReference>
<evidence type="ECO:0000313" key="2">
    <source>
        <dbReference type="EMBL" id="MBN3053096.1"/>
    </source>
</evidence>
<dbReference type="Proteomes" id="UP000269351">
    <property type="component" value="Chromosome"/>
</dbReference>
<evidence type="ECO:0000313" key="5">
    <source>
        <dbReference type="EMBL" id="QPK25605.1"/>
    </source>
</evidence>
<dbReference type="EMBL" id="CP065031">
    <property type="protein sequence ID" value="QPK25605.1"/>
    <property type="molecule type" value="Genomic_DNA"/>
</dbReference>
<evidence type="ECO:0000313" key="3">
    <source>
        <dbReference type="EMBL" id="MBN3107625.1"/>
    </source>
</evidence>
<dbReference type="RefSeq" id="WP_014915927.1">
    <property type="nucleotide sequence ID" value="NZ_BSWF01000011.1"/>
</dbReference>
<organism evidence="2 8">
    <name type="scientific">Pectobacterium brasiliense</name>
    <dbReference type="NCBI Taxonomy" id="180957"/>
    <lineage>
        <taxon>Bacteria</taxon>
        <taxon>Pseudomonadati</taxon>
        <taxon>Pseudomonadota</taxon>
        <taxon>Gammaproteobacteria</taxon>
        <taxon>Enterobacterales</taxon>
        <taxon>Pectobacteriaceae</taxon>
        <taxon>Pectobacterium</taxon>
    </lineage>
</organism>
<protein>
    <recommendedName>
        <fullName evidence="1">Protein DsrB</fullName>
    </recommendedName>
</protein>
<reference evidence="2 7" key="1">
    <citation type="submission" date="2020-07" db="EMBL/GenBank/DDBJ databases">
        <title>A pangenomic view of the genus Pectobacterium provides insights into genome organization, phylogeny, and virulence.</title>
        <authorList>
            <person name="Jonkheer E."/>
            <person name="Brankovics B."/>
            <person name="Houwers I."/>
            <person name="Van Der Wolf J."/>
            <person name="Bonants P."/>
            <person name="Vreeburg R."/>
            <person name="Bollema R."/>
            <person name="De Haan J."/>
            <person name="Berke L."/>
            <person name="De Ridder D."/>
            <person name="Smit S."/>
            <person name="Van Der Lee T.A.J."/>
        </authorList>
    </citation>
    <scope>NUCLEOTIDE SEQUENCE</scope>
    <source>
        <strain evidence="3 7">NAK:384</strain>
        <strain evidence="2">NAK:433</strain>
    </source>
</reference>
<dbReference type="Proteomes" id="UP000762586">
    <property type="component" value="Unassembled WGS sequence"/>
</dbReference>
<reference evidence="4" key="3">
    <citation type="submission" date="2023-11" db="EMBL/GenBank/DDBJ databases">
        <title>Comparative genomics revealed phylogeny of phytopathogenic Pectobacterium aroidearum based on whole-genome sequencing and function of putative horizontal acquire islands in P. aroidearum PccS1.</title>
        <authorList>
            <person name="Fan J."/>
            <person name="Yang L."/>
        </authorList>
    </citation>
    <scope>NUCLEOTIDE SEQUENCE</scope>
    <source>
        <strain evidence="4">NJAU140</strain>
    </source>
</reference>
<dbReference type="EMBL" id="JACGET010000019">
    <property type="protein sequence ID" value="MBN3107625.1"/>
    <property type="molecule type" value="Genomic_DNA"/>
</dbReference>
<dbReference type="Proteomes" id="UP000768524">
    <property type="component" value="Unassembled WGS sequence"/>
</dbReference>
<dbReference type="HAMAP" id="MF_01549">
    <property type="entry name" value="DsrB"/>
    <property type="match status" value="1"/>
</dbReference>
<sequence length="67" mass="7623">MKVNDLVTVKTDGKTRREGTILAVETFQEGIMYLVALKDYPAGIWFFNEVDSKDGTFVEPKILPEKE</sequence>
<gene>
    <name evidence="1 2" type="primary">dsrB</name>
    <name evidence="5" type="ORF">F126LOC_007490</name>
    <name evidence="2" type="ORF">H4F45_16755</name>
    <name evidence="3" type="ORF">H4F48_16330</name>
    <name evidence="4" type="ORF">SOV92_09330</name>
</gene>
<reference evidence="5 6" key="2">
    <citation type="submission" date="2020-11" db="EMBL/GenBank/DDBJ databases">
        <title>Complete genome sequence of Pectobacterium brasiliense strain F126.</title>
        <authorList>
            <person name="Miroshnikov K."/>
            <person name="Vo T.N.H."/>
            <person name="Khodykina M.V."/>
            <person name="Kabanova A.P."/>
            <person name="Shneider M."/>
            <person name="Korzhenkov A."/>
            <person name="Toschakov S.V."/>
            <person name="Miroshnikov K.A."/>
            <person name="Ignatov A.N."/>
            <person name="Mikhailova Y.V."/>
            <person name="Shelenkov A."/>
            <person name="Yanushevich Y.G."/>
            <person name="Evseev P.V."/>
        </authorList>
    </citation>
    <scope>NUCLEOTIDE SEQUENCE [LARGE SCALE GENOMIC DNA]</scope>
    <source>
        <strain evidence="5 6">F126</strain>
    </source>
</reference>
<dbReference type="AlphaFoldDB" id="A0A086F1L7"/>
<comment type="similarity">
    <text evidence="1">Belongs to the DsrB family.</text>
</comment>
<dbReference type="InterPro" id="IPR019717">
    <property type="entry name" value="Dextransucrase_DSRB"/>
</dbReference>
<accession>A0A086F1L7</accession>
<dbReference type="EMBL" id="JACGEP010000043">
    <property type="protein sequence ID" value="MBN3053096.1"/>
    <property type="molecule type" value="Genomic_DNA"/>
</dbReference>
<proteinExistence type="inferred from homology"/>
<dbReference type="Pfam" id="PF10781">
    <property type="entry name" value="DSRB"/>
    <property type="match status" value="1"/>
</dbReference>
<evidence type="ECO:0000313" key="6">
    <source>
        <dbReference type="Proteomes" id="UP000269351"/>
    </source>
</evidence>
<dbReference type="NCBIfam" id="NF007981">
    <property type="entry name" value="PRK10708.1"/>
    <property type="match status" value="1"/>
</dbReference>
<keyword evidence="7" id="KW-1185">Reference proteome</keyword>
<evidence type="ECO:0000313" key="8">
    <source>
        <dbReference type="Proteomes" id="UP000768524"/>
    </source>
</evidence>